<dbReference type="FunFam" id="3.40.50.1010:FF:000051">
    <property type="entry name" value="Rad2-like endonuclease, putative (AFU_orthologue AFUA_3G13260)"/>
    <property type="match status" value="1"/>
</dbReference>
<feature type="region of interest" description="Disordered" evidence="3">
    <location>
        <begin position="484"/>
        <end position="589"/>
    </location>
</feature>
<dbReference type="SMART" id="SM00485">
    <property type="entry name" value="XPGN"/>
    <property type="match status" value="1"/>
</dbReference>
<feature type="region of interest" description="Disordered" evidence="3">
    <location>
        <begin position="795"/>
        <end position="819"/>
    </location>
</feature>
<dbReference type="InterPro" id="IPR037316">
    <property type="entry name" value="Yen1_H3TH"/>
</dbReference>
<evidence type="ECO:0000313" key="7">
    <source>
        <dbReference type="Proteomes" id="UP001215712"/>
    </source>
</evidence>
<feature type="compositionally biased region" description="Low complexity" evidence="3">
    <location>
        <begin position="544"/>
        <end position="555"/>
    </location>
</feature>
<feature type="compositionally biased region" description="Polar residues" evidence="3">
    <location>
        <begin position="732"/>
        <end position="743"/>
    </location>
</feature>
<dbReference type="CDD" id="cd09906">
    <property type="entry name" value="H3TH_YEN1"/>
    <property type="match status" value="1"/>
</dbReference>
<dbReference type="Gene3D" id="3.40.50.1010">
    <property type="entry name" value="5'-nuclease"/>
    <property type="match status" value="2"/>
</dbReference>
<dbReference type="Pfam" id="PF00752">
    <property type="entry name" value="XPG_N"/>
    <property type="match status" value="1"/>
</dbReference>
<dbReference type="SUPFAM" id="SSF88723">
    <property type="entry name" value="PIN domain-like"/>
    <property type="match status" value="1"/>
</dbReference>
<dbReference type="FunFam" id="3.40.50.1010:FF:000037">
    <property type="entry name" value="Rad2-like endonuclease, putative (AFU_orthologue AFUA_3G13260)"/>
    <property type="match status" value="1"/>
</dbReference>
<dbReference type="CDD" id="cd09870">
    <property type="entry name" value="PIN_YEN1"/>
    <property type="match status" value="1"/>
</dbReference>
<reference evidence="6" key="2">
    <citation type="submission" date="2023-01" db="EMBL/GenBank/DDBJ databases">
        <authorList>
            <person name="Petersen C."/>
        </authorList>
    </citation>
    <scope>NUCLEOTIDE SEQUENCE</scope>
    <source>
        <strain evidence="6">IBT 17514</strain>
    </source>
</reference>
<dbReference type="Pfam" id="PF18380">
    <property type="entry name" value="GEN1_C"/>
    <property type="match status" value="1"/>
</dbReference>
<dbReference type="AlphaFoldDB" id="A0AAD6HDC4"/>
<sequence length="833" mass="92281">MGISGLIHAIGKGDRVSLSKLAVSHLERTSRPIRVAVDISIWLFQVQASRGGKNPELRTLFYRLLNLLALPVHPLFVYDGRHKPPFKRGKRVSYGSAPIIQRSKDLIERFQFPWHEAPGEAEAECARLQQAGIVDAVMSNDVDALMFGSTWTIMNFSKEKGSGTTAATHVTCYRMGTENIVSNVSLGRAGMILFAMLSGGDYLPGGVPKCGARLAEEIAKASFGEDLLQELASHSPDIETRIGEWRERLQYELDENESGYFATKHKAVRIPENFPDRQILEWYAEPKVSTEDEMAILRRRLKDAWDREIDPLAIRTYAAEHFEWNYRSGARKVIKLLAPSLVSYRLRLQRPVSGLSSGKTLAPDCDDHWLQKIYRSRANFGTDGMTELQMDMLPIDVVGIDLLAEELAPLPPVQETGPSEEMIQEDDEDDPEIVAGEPPPTPSKTPVRNRYDPFETVKIWVFETVAKLGVPDVVKAWDDEQAEKEAAKARKAAPKPKKPTTRRTGPRKKGPIDPNMKHGSILKYGTMTKDKSELSQSNKKHMLVAASSQSPVASAKESSAFKTSPSFAESIDLETDFPPRTYSQQQTYDASHDVDDLIDSFSSLVTASPPKIKRHPLAGNPPAPVRTPIAATGETEIDDLGFHILDPLDPLDFPASKGLKISHSVSTSKASDTKVTAQNLTASSPKKRAHDKAKRVTKPIHIEETPLEVDGLEKAVSALSLSVQRDEEKSSETSIPKSRSSCPKKSEKYTDKLSAVPNTQKVNKNVPGPRQTSGHLENISTYNGFWSIDEPAASDSLEMSTESHGRIYANTEPDSKSKAIRKRFSRVSIIDMT</sequence>
<gene>
    <name evidence="6" type="ORF">N7493_010732</name>
</gene>
<feature type="region of interest" description="Disordered" evidence="3">
    <location>
        <begin position="664"/>
        <end position="695"/>
    </location>
</feature>
<dbReference type="EMBL" id="JAQJAN010000019">
    <property type="protein sequence ID" value="KAJ5709398.1"/>
    <property type="molecule type" value="Genomic_DNA"/>
</dbReference>
<dbReference type="Pfam" id="PF00867">
    <property type="entry name" value="XPG_I"/>
    <property type="match status" value="1"/>
</dbReference>
<feature type="compositionally biased region" description="Polar residues" evidence="3">
    <location>
        <begin position="556"/>
        <end position="567"/>
    </location>
</feature>
<keyword evidence="7" id="KW-1185">Reference proteome</keyword>
<feature type="compositionally biased region" description="Acidic residues" evidence="3">
    <location>
        <begin position="422"/>
        <end position="432"/>
    </location>
</feature>
<dbReference type="InterPro" id="IPR029060">
    <property type="entry name" value="PIN-like_dom_sf"/>
</dbReference>
<accession>A0AAD6HDC4</accession>
<dbReference type="Proteomes" id="UP001215712">
    <property type="component" value="Unassembled WGS sequence"/>
</dbReference>
<protein>
    <recommendedName>
        <fullName evidence="8">XPG-I domain-containing protein</fullName>
    </recommendedName>
</protein>
<feature type="compositionally biased region" description="Polar residues" evidence="3">
    <location>
        <begin position="664"/>
        <end position="684"/>
    </location>
</feature>
<comment type="caution">
    <text evidence="6">The sequence shown here is derived from an EMBL/GenBank/DDBJ whole genome shotgun (WGS) entry which is preliminary data.</text>
</comment>
<dbReference type="InterPro" id="IPR006084">
    <property type="entry name" value="XPG/Rad2"/>
</dbReference>
<dbReference type="PANTHER" id="PTHR11081:SF75">
    <property type="entry name" value="ENDONUCLEASE, PUTATIVE (AFU_ORTHOLOGUE AFUA_3G13260)-RELATED"/>
    <property type="match status" value="1"/>
</dbReference>
<evidence type="ECO:0000259" key="4">
    <source>
        <dbReference type="SMART" id="SM00484"/>
    </source>
</evidence>
<feature type="region of interest" description="Disordered" evidence="3">
    <location>
        <begin position="722"/>
        <end position="776"/>
    </location>
</feature>
<feature type="region of interest" description="Disordered" evidence="3">
    <location>
        <begin position="411"/>
        <end position="449"/>
    </location>
</feature>
<evidence type="ECO:0000256" key="2">
    <source>
        <dbReference type="ARBA" id="ARBA00022801"/>
    </source>
</evidence>
<feature type="compositionally biased region" description="Basic residues" evidence="3">
    <location>
        <begin position="685"/>
        <end position="695"/>
    </location>
</feature>
<dbReference type="PANTHER" id="PTHR11081">
    <property type="entry name" value="FLAP ENDONUCLEASE FAMILY MEMBER"/>
    <property type="match status" value="1"/>
</dbReference>
<dbReference type="GO" id="GO:0017108">
    <property type="term" value="F:5'-flap endonuclease activity"/>
    <property type="evidence" value="ECO:0007669"/>
    <property type="project" value="TreeGrafter"/>
</dbReference>
<evidence type="ECO:0000256" key="3">
    <source>
        <dbReference type="SAM" id="MobiDB-lite"/>
    </source>
</evidence>
<evidence type="ECO:0000313" key="6">
    <source>
        <dbReference type="EMBL" id="KAJ5709398.1"/>
    </source>
</evidence>
<organism evidence="6 7">
    <name type="scientific">Penicillium malachiteum</name>
    <dbReference type="NCBI Taxonomy" id="1324776"/>
    <lineage>
        <taxon>Eukaryota</taxon>
        <taxon>Fungi</taxon>
        <taxon>Dikarya</taxon>
        <taxon>Ascomycota</taxon>
        <taxon>Pezizomycotina</taxon>
        <taxon>Eurotiomycetes</taxon>
        <taxon>Eurotiomycetidae</taxon>
        <taxon>Eurotiales</taxon>
        <taxon>Aspergillaceae</taxon>
        <taxon>Penicillium</taxon>
    </lineage>
</organism>
<feature type="compositionally biased region" description="Basic residues" evidence="3">
    <location>
        <begin position="489"/>
        <end position="509"/>
    </location>
</feature>
<dbReference type="SUPFAM" id="SSF47807">
    <property type="entry name" value="5' to 3' exonuclease, C-terminal subdomain"/>
    <property type="match status" value="1"/>
</dbReference>
<dbReference type="InterPro" id="IPR041177">
    <property type="entry name" value="GEN1_C"/>
</dbReference>
<feature type="domain" description="XPG-I" evidence="4">
    <location>
        <begin position="108"/>
        <end position="186"/>
    </location>
</feature>
<dbReference type="GO" id="GO:0008821">
    <property type="term" value="F:crossover junction DNA endonuclease activity"/>
    <property type="evidence" value="ECO:0007669"/>
    <property type="project" value="InterPro"/>
</dbReference>
<dbReference type="PRINTS" id="PR00853">
    <property type="entry name" value="XPGRADSUPER"/>
</dbReference>
<feature type="domain" description="XPG N-terminal" evidence="5">
    <location>
        <begin position="1"/>
        <end position="94"/>
    </location>
</feature>
<evidence type="ECO:0000256" key="1">
    <source>
        <dbReference type="ARBA" id="ARBA00022722"/>
    </source>
</evidence>
<dbReference type="SMART" id="SM00484">
    <property type="entry name" value="XPGI"/>
    <property type="match status" value="1"/>
</dbReference>
<name>A0AAD6HDC4_9EURO</name>
<dbReference type="InterPro" id="IPR036279">
    <property type="entry name" value="5-3_exonuclease_C_sf"/>
</dbReference>
<proteinExistence type="predicted"/>
<evidence type="ECO:0000259" key="5">
    <source>
        <dbReference type="SMART" id="SM00485"/>
    </source>
</evidence>
<evidence type="ECO:0008006" key="8">
    <source>
        <dbReference type="Google" id="ProtNLM"/>
    </source>
</evidence>
<keyword evidence="1" id="KW-0540">Nuclease</keyword>
<dbReference type="GO" id="GO:0006281">
    <property type="term" value="P:DNA repair"/>
    <property type="evidence" value="ECO:0007669"/>
    <property type="project" value="UniProtKB-ARBA"/>
</dbReference>
<dbReference type="InterPro" id="IPR006086">
    <property type="entry name" value="XPG-I_dom"/>
</dbReference>
<keyword evidence="2" id="KW-0378">Hydrolase</keyword>
<dbReference type="InterPro" id="IPR006085">
    <property type="entry name" value="XPG_DNA_repair_N"/>
</dbReference>
<reference evidence="6" key="1">
    <citation type="journal article" date="2023" name="IMA Fungus">
        <title>Comparative genomic study of the Penicillium genus elucidates a diverse pangenome and 15 lateral gene transfer events.</title>
        <authorList>
            <person name="Petersen C."/>
            <person name="Sorensen T."/>
            <person name="Nielsen M.R."/>
            <person name="Sondergaard T.E."/>
            <person name="Sorensen J.L."/>
            <person name="Fitzpatrick D.A."/>
            <person name="Frisvad J.C."/>
            <person name="Nielsen K.L."/>
        </authorList>
    </citation>
    <scope>NUCLEOTIDE SEQUENCE</scope>
    <source>
        <strain evidence="6">IBT 17514</strain>
    </source>
</reference>